<dbReference type="Gene3D" id="2.30.130.40">
    <property type="entry name" value="LON domain-like"/>
    <property type="match status" value="1"/>
</dbReference>
<dbReference type="InterPro" id="IPR015947">
    <property type="entry name" value="PUA-like_sf"/>
</dbReference>
<dbReference type="AlphaFoldDB" id="A0AAD2CPC4"/>
<keyword evidence="3" id="KW-1185">Reference proteome</keyword>
<organism evidence="2 3">
    <name type="scientific">Cylindrotheca closterium</name>
    <dbReference type="NCBI Taxonomy" id="2856"/>
    <lineage>
        <taxon>Eukaryota</taxon>
        <taxon>Sar</taxon>
        <taxon>Stramenopiles</taxon>
        <taxon>Ochrophyta</taxon>
        <taxon>Bacillariophyta</taxon>
        <taxon>Bacillariophyceae</taxon>
        <taxon>Bacillariophycidae</taxon>
        <taxon>Bacillariales</taxon>
        <taxon>Bacillariaceae</taxon>
        <taxon>Cylindrotheca</taxon>
    </lineage>
</organism>
<feature type="chain" id="PRO_5042139931" description="Lon N-terminal domain-containing protein" evidence="1">
    <location>
        <begin position="22"/>
        <end position="355"/>
    </location>
</feature>
<dbReference type="PANTHER" id="PTHR46732">
    <property type="entry name" value="ATP-DEPENDENT PROTEASE LA (LON) DOMAIN PROTEIN"/>
    <property type="match status" value="1"/>
</dbReference>
<reference evidence="2" key="1">
    <citation type="submission" date="2023-08" db="EMBL/GenBank/DDBJ databases">
        <authorList>
            <person name="Audoor S."/>
            <person name="Bilcke G."/>
        </authorList>
    </citation>
    <scope>NUCLEOTIDE SEQUENCE</scope>
</reference>
<proteinExistence type="predicted"/>
<dbReference type="InterPro" id="IPR046336">
    <property type="entry name" value="Lon_prtase_N_sf"/>
</dbReference>
<gene>
    <name evidence="2" type="ORF">CYCCA115_LOCUS6974</name>
</gene>
<dbReference type="PANTHER" id="PTHR46732:SF8">
    <property type="entry name" value="ATP-DEPENDENT PROTEASE LA (LON) DOMAIN PROTEIN"/>
    <property type="match status" value="1"/>
</dbReference>
<dbReference type="SUPFAM" id="SSF88697">
    <property type="entry name" value="PUA domain-like"/>
    <property type="match status" value="1"/>
</dbReference>
<feature type="signal peptide" evidence="1">
    <location>
        <begin position="1"/>
        <end position="21"/>
    </location>
</feature>
<name>A0AAD2CPC4_9STRA</name>
<evidence type="ECO:0008006" key="4">
    <source>
        <dbReference type="Google" id="ProtNLM"/>
    </source>
</evidence>
<accession>A0AAD2CPC4</accession>
<keyword evidence="1" id="KW-0732">Signal</keyword>
<protein>
    <recommendedName>
        <fullName evidence="4">Lon N-terminal domain-containing protein</fullName>
    </recommendedName>
</protein>
<sequence length="355" mass="40240">MKMKGLLCIWSVWLAAPESIAFVANQQQHRGTIRINDFSLFGISEWRDSIFNLPGADRQPLGTEVGPPAKEICILPFPYDEVLLQGQEKQLRLYEDRFIKLFDYAMEQHSGVVAMGLIAESGIIQTVPICEIEAYNRMEGFGIFVTLRVCSRGQLLEITQQDPWLKATCTEISDKVPPNLELPNLVASNIENFMLLLSSMEHRLAKVSDKDGDGDDKDVAEMRRKLQAAKLDDRFYDDLGDDEDDEVSELDRKGRFTQAYNVALSTDTQGYCVPTGTKLDRTPQELTAISWAAFCTNVLPDEDASFRIQALDADDLFDRLKLASHMLREKKSFTRQMMEKAGLKLKGDEDFDEDF</sequence>
<evidence type="ECO:0000313" key="2">
    <source>
        <dbReference type="EMBL" id="CAJ1940302.1"/>
    </source>
</evidence>
<evidence type="ECO:0000313" key="3">
    <source>
        <dbReference type="Proteomes" id="UP001295423"/>
    </source>
</evidence>
<evidence type="ECO:0000256" key="1">
    <source>
        <dbReference type="SAM" id="SignalP"/>
    </source>
</evidence>
<dbReference type="Proteomes" id="UP001295423">
    <property type="component" value="Unassembled WGS sequence"/>
</dbReference>
<comment type="caution">
    <text evidence="2">The sequence shown here is derived from an EMBL/GenBank/DDBJ whole genome shotgun (WGS) entry which is preliminary data.</text>
</comment>
<dbReference type="EMBL" id="CAKOGP040000890">
    <property type="protein sequence ID" value="CAJ1940302.1"/>
    <property type="molecule type" value="Genomic_DNA"/>
</dbReference>